<organism evidence="2 3">
    <name type="scientific">Brevundimonas goettingensis</name>
    <dbReference type="NCBI Taxonomy" id="2774190"/>
    <lineage>
        <taxon>Bacteria</taxon>
        <taxon>Pseudomonadati</taxon>
        <taxon>Pseudomonadota</taxon>
        <taxon>Alphaproteobacteria</taxon>
        <taxon>Caulobacterales</taxon>
        <taxon>Caulobacteraceae</taxon>
        <taxon>Brevundimonas</taxon>
    </lineage>
</organism>
<sequence length="325" mass="34771">MLALALATSLAAVLATAPLAEDLPAASRAAPQVQTQVPDTGAPTDLGDIVVEGQRLQEATETFVREVGSPARGRGLARWRNGVCVGVVNLQPETAQYIVDRVSTVARDLGLRAGQPGCRPSVIIIATVDANAFTSEFVAMRPRLFIVGGSGMDQGHNALRRFQTTDRPVRWWNVSVPVEEDTGTIAVRLPGENAPQLNLRGAGGLLTTTIVDDSKRAFVIVDMDRVAGVSLTQLADYLAMVSLAQVNPDADTSGYATVLNLFREPDQVEGLTQWDIAYLEGLYDSLRINRNPGAARTEIASSIVRVHRRINRDEAGAGEPPAPSE</sequence>
<keyword evidence="3" id="KW-1185">Reference proteome</keyword>
<gene>
    <name evidence="2" type="ORF">IFJ75_02690</name>
</gene>
<feature type="chain" id="PRO_5036800467" evidence="1">
    <location>
        <begin position="21"/>
        <end position="325"/>
    </location>
</feature>
<evidence type="ECO:0000313" key="3">
    <source>
        <dbReference type="Proteomes" id="UP000663918"/>
    </source>
</evidence>
<dbReference type="Proteomes" id="UP000663918">
    <property type="component" value="Chromosome"/>
</dbReference>
<dbReference type="AlphaFoldDB" id="A0A975GVU2"/>
<dbReference type="RefSeq" id="WP_207871031.1">
    <property type="nucleotide sequence ID" value="NZ_CP062222.1"/>
</dbReference>
<proteinExistence type="predicted"/>
<protein>
    <submittedName>
        <fullName evidence="2">Uncharacterized protein</fullName>
    </submittedName>
</protein>
<accession>A0A975GVU2</accession>
<feature type="signal peptide" evidence="1">
    <location>
        <begin position="1"/>
        <end position="20"/>
    </location>
</feature>
<evidence type="ECO:0000256" key="1">
    <source>
        <dbReference type="SAM" id="SignalP"/>
    </source>
</evidence>
<dbReference type="EMBL" id="CP062222">
    <property type="protein sequence ID" value="QTC91856.1"/>
    <property type="molecule type" value="Genomic_DNA"/>
</dbReference>
<reference evidence="2" key="1">
    <citation type="submission" date="2020-09" db="EMBL/GenBank/DDBJ databases">
        <title>Brevundimonas sp. LVF2 isolated from a puddle in Goettingen, Germany.</title>
        <authorList>
            <person name="Friedrich I."/>
            <person name="Klassen A."/>
            <person name="Hannes N."/>
            <person name="Schneider D."/>
            <person name="Hertel R."/>
            <person name="Daniel R."/>
        </authorList>
    </citation>
    <scope>NUCLEOTIDE SEQUENCE</scope>
    <source>
        <strain evidence="2">LVF2</strain>
    </source>
</reference>
<dbReference type="KEGG" id="bgoe:IFJ75_02690"/>
<name>A0A975GVU2_9CAUL</name>
<evidence type="ECO:0000313" key="2">
    <source>
        <dbReference type="EMBL" id="QTC91856.1"/>
    </source>
</evidence>
<keyword evidence="1" id="KW-0732">Signal</keyword>